<accession>A0A015VXU9</accession>
<sequence length="45" mass="5352">MDVRSRFRSGVGHEQESFEAIEHRTKRVEFAALFKVRLYLIEIIS</sequence>
<dbReference type="EMBL" id="JGDB01000125">
    <property type="protein sequence ID" value="EXY90798.1"/>
    <property type="molecule type" value="Genomic_DNA"/>
</dbReference>
<organism evidence="1 2">
    <name type="scientific">Bacteroides fragilis str. 3998T(B)3</name>
    <dbReference type="NCBI Taxonomy" id="1339316"/>
    <lineage>
        <taxon>Bacteria</taxon>
        <taxon>Pseudomonadati</taxon>
        <taxon>Bacteroidota</taxon>
        <taxon>Bacteroidia</taxon>
        <taxon>Bacteroidales</taxon>
        <taxon>Bacteroidaceae</taxon>
        <taxon>Bacteroides</taxon>
    </lineage>
</organism>
<evidence type="ECO:0000313" key="2">
    <source>
        <dbReference type="Proteomes" id="UP000020773"/>
    </source>
</evidence>
<protein>
    <submittedName>
        <fullName evidence="1">Uncharacterized protein</fullName>
    </submittedName>
</protein>
<dbReference type="AlphaFoldDB" id="A0A015VXU9"/>
<reference evidence="1 2" key="1">
    <citation type="submission" date="2014-02" db="EMBL/GenBank/DDBJ databases">
        <authorList>
            <person name="Sears C."/>
            <person name="Carroll K."/>
            <person name="Sack B.R."/>
            <person name="Qadri F."/>
            <person name="Myers L.L."/>
            <person name="Chung G.-T."/>
            <person name="Escheverria P."/>
            <person name="Fraser C.M."/>
            <person name="Sadzewicz L."/>
            <person name="Shefchek K.A."/>
            <person name="Tallon L."/>
            <person name="Das S.P."/>
            <person name="Daugherty S."/>
            <person name="Mongodin E.F."/>
        </authorList>
    </citation>
    <scope>NUCLEOTIDE SEQUENCE [LARGE SCALE GENOMIC DNA]</scope>
    <source>
        <strain evidence="2">3998T(B)3</strain>
    </source>
</reference>
<proteinExistence type="predicted"/>
<dbReference type="Proteomes" id="UP000020773">
    <property type="component" value="Unassembled WGS sequence"/>
</dbReference>
<comment type="caution">
    <text evidence="1">The sequence shown here is derived from an EMBL/GenBank/DDBJ whole genome shotgun (WGS) entry which is preliminary data.</text>
</comment>
<name>A0A015VXU9_BACFG</name>
<gene>
    <name evidence="1" type="ORF">M125_2499</name>
</gene>
<evidence type="ECO:0000313" key="1">
    <source>
        <dbReference type="EMBL" id="EXY90798.1"/>
    </source>
</evidence>